<keyword evidence="3" id="KW-1185">Reference proteome</keyword>
<dbReference type="AlphaFoldDB" id="A0A0K2GDF8"/>
<gene>
    <name evidence="2" type="ORF">NITMOv2_2572</name>
</gene>
<evidence type="ECO:0000313" key="3">
    <source>
        <dbReference type="Proteomes" id="UP000069205"/>
    </source>
</evidence>
<sequence length="92" mass="9449">MSKGGGVIGVAALLALSVGCGGSEQGKSYLIRHASVSLAQAASLAERQVPGRAVKVELLYTGKHVVYEVQVLDTGNQLKTVAIDAETGKVVK</sequence>
<evidence type="ECO:0000313" key="2">
    <source>
        <dbReference type="EMBL" id="ALA58985.1"/>
    </source>
</evidence>
<dbReference type="Pfam" id="PF03413">
    <property type="entry name" value="PepSY"/>
    <property type="match status" value="1"/>
</dbReference>
<accession>A0A0K2GDF8</accession>
<dbReference type="RefSeq" id="WP_053380073.1">
    <property type="nucleotide sequence ID" value="NZ_CP011801.1"/>
</dbReference>
<feature type="domain" description="PepSY" evidence="1">
    <location>
        <begin position="36"/>
        <end position="92"/>
    </location>
</feature>
<dbReference type="PATRIC" id="fig|42253.5.peg.2539"/>
<dbReference type="InterPro" id="IPR025711">
    <property type="entry name" value="PepSY"/>
</dbReference>
<evidence type="ECO:0000259" key="1">
    <source>
        <dbReference type="Pfam" id="PF03413"/>
    </source>
</evidence>
<organism evidence="2 3">
    <name type="scientific">Nitrospira moscoviensis</name>
    <dbReference type="NCBI Taxonomy" id="42253"/>
    <lineage>
        <taxon>Bacteria</taxon>
        <taxon>Pseudomonadati</taxon>
        <taxon>Nitrospirota</taxon>
        <taxon>Nitrospiria</taxon>
        <taxon>Nitrospirales</taxon>
        <taxon>Nitrospiraceae</taxon>
        <taxon>Nitrospira</taxon>
    </lineage>
</organism>
<dbReference type="EMBL" id="CP011801">
    <property type="protein sequence ID" value="ALA58985.1"/>
    <property type="molecule type" value="Genomic_DNA"/>
</dbReference>
<proteinExistence type="predicted"/>
<protein>
    <recommendedName>
        <fullName evidence="1">PepSY domain-containing protein</fullName>
    </recommendedName>
</protein>
<dbReference type="PROSITE" id="PS51257">
    <property type="entry name" value="PROKAR_LIPOPROTEIN"/>
    <property type="match status" value="1"/>
</dbReference>
<dbReference type="Gene3D" id="3.10.450.40">
    <property type="match status" value="1"/>
</dbReference>
<name>A0A0K2GDF8_NITMO</name>
<dbReference type="KEGG" id="nmv:NITMOv2_2572"/>
<dbReference type="Proteomes" id="UP000069205">
    <property type="component" value="Chromosome"/>
</dbReference>
<dbReference type="STRING" id="42253.NITMOv2_2572"/>
<reference evidence="2 3" key="1">
    <citation type="journal article" date="2015" name="Proc. Natl. Acad. Sci. U.S.A.">
        <title>Expanded metabolic versatility of ubiquitous nitrite-oxidizing bacteria from the genus Nitrospira.</title>
        <authorList>
            <person name="Koch H."/>
            <person name="Lucker S."/>
            <person name="Albertsen M."/>
            <person name="Kitzinger K."/>
            <person name="Herbold C."/>
            <person name="Spieck E."/>
            <person name="Nielsen P.H."/>
            <person name="Wagner M."/>
            <person name="Daims H."/>
        </authorList>
    </citation>
    <scope>NUCLEOTIDE SEQUENCE [LARGE SCALE GENOMIC DNA]</scope>
    <source>
        <strain evidence="2 3">NSP M-1</strain>
    </source>
</reference>